<dbReference type="GO" id="GO:0004497">
    <property type="term" value="F:monooxygenase activity"/>
    <property type="evidence" value="ECO:0007669"/>
    <property type="project" value="InterPro"/>
</dbReference>
<sequence>MSETPRSIVILGGGTAGWMAANLIAHHLGLEASVTVVESPEIGIIGVGEGSTPQLKAFFDTLDIAEADWMPRCNATYKTGIGFRDWSEAPGFDAYFHPFPTDLDGFTAPAFFANAYARRHGADVWAHPDRFFLPTALAARRLAPIVPDHFPFQIGYGYHFDAHLVGAFLRDHAIGLGVRHLQHRIVDVAVADGNVSHLVAQNDITIPGDFFIDCSGFRSVIAQGALGAKFLPFAANLFNDAAVVMPTPRDPNGTNCQTISTAMQNGWVWDIPLTNRTGNGYVYASGYCSADEAETELRAHLGLLDSPVEARHLKMKVGRIAESWTGNCLALGLSQGFIEPLEATALHVVQATVEGFFRAWRDGGFTPRHRDAFNRAIAARYEGIRDYIVCHYRMNRRTDTAYWRDNATHDELSDSLKAIITCWFTGRDLEEEIARQDIAHYYAPASWHCLLAGYGQFPGRLSADAPAPPTDMAAIDDFITRCALNFPSHDAALEALR</sequence>
<organism evidence="3 4">
    <name type="scientific">Sphingomonas panacisoli</name>
    <dbReference type="NCBI Taxonomy" id="1813879"/>
    <lineage>
        <taxon>Bacteria</taxon>
        <taxon>Pseudomonadati</taxon>
        <taxon>Pseudomonadota</taxon>
        <taxon>Alphaproteobacteria</taxon>
        <taxon>Sphingomonadales</taxon>
        <taxon>Sphingomonadaceae</taxon>
        <taxon>Sphingomonas</taxon>
    </lineage>
</organism>
<evidence type="ECO:0000256" key="2">
    <source>
        <dbReference type="PIRSR" id="PIRSR011396-2"/>
    </source>
</evidence>
<keyword evidence="2" id="KW-0547">Nucleotide-binding</keyword>
<dbReference type="SUPFAM" id="SSF51905">
    <property type="entry name" value="FAD/NAD(P)-binding domain"/>
    <property type="match status" value="1"/>
</dbReference>
<protein>
    <submittedName>
        <fullName evidence="3">Tryptophan 7-halogenase</fullName>
    </submittedName>
</protein>
<dbReference type="RefSeq" id="WP_146570519.1">
    <property type="nucleotide sequence ID" value="NZ_CP042306.1"/>
</dbReference>
<evidence type="ECO:0000313" key="4">
    <source>
        <dbReference type="Proteomes" id="UP000315673"/>
    </source>
</evidence>
<dbReference type="AlphaFoldDB" id="A0A5B8LGM0"/>
<dbReference type="InterPro" id="IPR033856">
    <property type="entry name" value="Trp_halogen"/>
</dbReference>
<dbReference type="GO" id="GO:0000166">
    <property type="term" value="F:nucleotide binding"/>
    <property type="evidence" value="ECO:0007669"/>
    <property type="project" value="UniProtKB-KW"/>
</dbReference>
<dbReference type="PANTHER" id="PTHR43747">
    <property type="entry name" value="FAD-BINDING PROTEIN"/>
    <property type="match status" value="1"/>
</dbReference>
<name>A0A5B8LGM0_9SPHN</name>
<dbReference type="PIRSF" id="PIRSF011396">
    <property type="entry name" value="Trp_halogenase"/>
    <property type="match status" value="1"/>
</dbReference>
<feature type="binding site" evidence="2">
    <location>
        <position position="78"/>
    </location>
    <ligand>
        <name>7-chloro-L-tryptophan</name>
        <dbReference type="ChEBI" id="CHEBI:58713"/>
    </ligand>
</feature>
<feature type="binding site" evidence="2">
    <location>
        <position position="342"/>
    </location>
    <ligand>
        <name>L-tryptophan</name>
        <dbReference type="ChEBI" id="CHEBI:57912"/>
    </ligand>
</feature>
<evidence type="ECO:0000313" key="3">
    <source>
        <dbReference type="EMBL" id="QDZ07261.1"/>
    </source>
</evidence>
<evidence type="ECO:0000256" key="1">
    <source>
        <dbReference type="PIRSR" id="PIRSR011396-1"/>
    </source>
</evidence>
<feature type="active site" evidence="1">
    <location>
        <position position="78"/>
    </location>
</feature>
<feature type="binding site" evidence="2">
    <location>
        <position position="333"/>
    </location>
    <ligand>
        <name>FAD</name>
        <dbReference type="ChEBI" id="CHEBI:57692"/>
    </ligand>
</feature>
<proteinExistence type="predicted"/>
<reference evidence="3 4" key="1">
    <citation type="submission" date="2019-07" db="EMBL/GenBank/DDBJ databases">
        <title>Full genome sequence of Sphingomonas sp. 4R-6-7(HKS19).</title>
        <authorList>
            <person name="Im W.-T."/>
        </authorList>
    </citation>
    <scope>NUCLEOTIDE SEQUENCE [LARGE SCALE GENOMIC DNA]</scope>
    <source>
        <strain evidence="3 4">HKS19</strain>
    </source>
</reference>
<keyword evidence="2" id="KW-0274">FAD</keyword>
<dbReference type="KEGG" id="spai:FPZ24_07035"/>
<dbReference type="Proteomes" id="UP000315673">
    <property type="component" value="Chromosome"/>
</dbReference>
<accession>A0A5B8LGM0</accession>
<dbReference type="InterPro" id="IPR036188">
    <property type="entry name" value="FAD/NAD-bd_sf"/>
</dbReference>
<dbReference type="Gene3D" id="3.50.50.60">
    <property type="entry name" value="FAD/NAD(P)-binding domain"/>
    <property type="match status" value="1"/>
</dbReference>
<keyword evidence="2" id="KW-0285">Flavoprotein</keyword>
<feature type="binding site" evidence="2">
    <location>
        <begin position="13"/>
        <end position="16"/>
    </location>
    <ligand>
        <name>FAD</name>
        <dbReference type="ChEBI" id="CHEBI:57692"/>
    </ligand>
</feature>
<dbReference type="EMBL" id="CP042306">
    <property type="protein sequence ID" value="QDZ07261.1"/>
    <property type="molecule type" value="Genomic_DNA"/>
</dbReference>
<keyword evidence="4" id="KW-1185">Reference proteome</keyword>
<dbReference type="InterPro" id="IPR006905">
    <property type="entry name" value="Flavin_halogenase"/>
</dbReference>
<gene>
    <name evidence="3" type="ORF">FPZ24_07035</name>
</gene>
<dbReference type="PANTHER" id="PTHR43747:SF4">
    <property type="entry name" value="FLAVIN-DEPENDENT TRYPTOPHAN HALOGENASE"/>
    <property type="match status" value="1"/>
</dbReference>
<dbReference type="InterPro" id="IPR050816">
    <property type="entry name" value="Flavin-dep_Halogenase_NPB"/>
</dbReference>
<dbReference type="OrthoDB" id="462203at2"/>
<dbReference type="Pfam" id="PF04820">
    <property type="entry name" value="Trp_halogenase"/>
    <property type="match status" value="1"/>
</dbReference>